<dbReference type="GO" id="GO:0004674">
    <property type="term" value="F:protein serine/threonine kinase activity"/>
    <property type="evidence" value="ECO:0007669"/>
    <property type="project" value="UniProtKB-KW"/>
</dbReference>
<protein>
    <recommendedName>
        <fullName evidence="2">non-specific serine/threonine protein kinase</fullName>
        <ecNumber evidence="2">2.7.11.1</ecNumber>
    </recommendedName>
</protein>
<comment type="catalytic activity">
    <reaction evidence="9">
        <text>L-seryl-[protein] + ATP = O-phospho-L-seryl-[protein] + ADP + H(+)</text>
        <dbReference type="Rhea" id="RHEA:17989"/>
        <dbReference type="Rhea" id="RHEA-COMP:9863"/>
        <dbReference type="Rhea" id="RHEA-COMP:11604"/>
        <dbReference type="ChEBI" id="CHEBI:15378"/>
        <dbReference type="ChEBI" id="CHEBI:29999"/>
        <dbReference type="ChEBI" id="CHEBI:30616"/>
        <dbReference type="ChEBI" id="CHEBI:83421"/>
        <dbReference type="ChEBI" id="CHEBI:456216"/>
        <dbReference type="EC" id="2.7.11.1"/>
    </reaction>
</comment>
<feature type="binding site" evidence="10">
    <location>
        <position position="71"/>
    </location>
    <ligand>
        <name>ATP</name>
        <dbReference type="ChEBI" id="CHEBI:30616"/>
    </ligand>
</feature>
<keyword evidence="3" id="KW-0723">Serine/threonine-protein kinase</keyword>
<dbReference type="GO" id="GO:0005524">
    <property type="term" value="F:ATP binding"/>
    <property type="evidence" value="ECO:0007669"/>
    <property type="project" value="UniProtKB-UniRule"/>
</dbReference>
<dbReference type="GO" id="GO:0031505">
    <property type="term" value="P:fungal-type cell wall organization"/>
    <property type="evidence" value="ECO:0007669"/>
    <property type="project" value="UniProtKB-ARBA"/>
</dbReference>
<dbReference type="EMBL" id="LN890572">
    <property type="protein sequence ID" value="CUS24264.1"/>
    <property type="molecule type" value="Genomic_DNA"/>
</dbReference>
<dbReference type="InterPro" id="IPR017441">
    <property type="entry name" value="Protein_kinase_ATP_BS"/>
</dbReference>
<keyword evidence="6" id="KW-0418">Kinase</keyword>
<dbReference type="AlphaFoldDB" id="A0A0P1KY17"/>
<feature type="compositionally biased region" description="Polar residues" evidence="11">
    <location>
        <begin position="400"/>
        <end position="412"/>
    </location>
</feature>
<evidence type="ECO:0000256" key="6">
    <source>
        <dbReference type="ARBA" id="ARBA00022777"/>
    </source>
</evidence>
<dbReference type="Gene3D" id="1.10.510.10">
    <property type="entry name" value="Transferase(Phosphotransferase) domain 1"/>
    <property type="match status" value="1"/>
</dbReference>
<feature type="domain" description="Protein kinase" evidence="12">
    <location>
        <begin position="42"/>
        <end position="296"/>
    </location>
</feature>
<dbReference type="PANTHER" id="PTHR48012:SF10">
    <property type="entry name" value="FI20177P1"/>
    <property type="match status" value="1"/>
</dbReference>
<evidence type="ECO:0000256" key="2">
    <source>
        <dbReference type="ARBA" id="ARBA00012513"/>
    </source>
</evidence>
<keyword evidence="7 10" id="KW-0067">ATP-binding</keyword>
<dbReference type="InterPro" id="IPR000719">
    <property type="entry name" value="Prot_kinase_dom"/>
</dbReference>
<reference evidence="14" key="1">
    <citation type="submission" date="2015-10" db="EMBL/GenBank/DDBJ databases">
        <authorList>
            <person name="Devillers H."/>
        </authorList>
    </citation>
    <scope>NUCLEOTIDE SEQUENCE [LARGE SCALE GENOMIC DNA]</scope>
</reference>
<evidence type="ECO:0000256" key="8">
    <source>
        <dbReference type="ARBA" id="ARBA00047899"/>
    </source>
</evidence>
<proteinExistence type="inferred from homology"/>
<evidence type="ECO:0000256" key="5">
    <source>
        <dbReference type="ARBA" id="ARBA00022741"/>
    </source>
</evidence>
<dbReference type="PROSITE" id="PS50011">
    <property type="entry name" value="PROTEIN_KINASE_DOM"/>
    <property type="match status" value="1"/>
</dbReference>
<evidence type="ECO:0000256" key="11">
    <source>
        <dbReference type="SAM" id="MobiDB-lite"/>
    </source>
</evidence>
<dbReference type="SMART" id="SM00220">
    <property type="entry name" value="S_TKc"/>
    <property type="match status" value="1"/>
</dbReference>
<sequence length="515" mass="58327">MTKTSIVTGLDTFVKSYKSHKSHKSQITDTSVIMNEKPSRLYEIKECVGKGSFGDVFRAIDRQTGEAVAIKIINLEETQDDIDVLAQEIYFLSELKAPFVTSYFRTFVEDVSMWIVMEFCGGGSCADLLKHLPEHRLSENKVAYIIREVLFGLDYLHGQKKIHRDIKAANILLTDDGEVKLGDFGVSGQIMATLKRTTFVGTPYWMAPEIIAKKDNGYNEKADIWSLGITAIELLTGQPPYAKHDPMKVLVNIPLRKPPKLQGRFTGTARDFIALCLIKDPDLRPSAAELLGHKFLNKASWRGSGTLKREVDLVKALKKRINYFKEPRHSVEDNVYPMGASIHLQNWNFDTVKTSTKQTPVLSRRRTSNDQRKPITKLQIVEELSPKTETSHISAMGSPNADTPTTNATSPSVGHYHHEKDLDISMGLHEGEAMKKDIRHVDSKELNYFKHIILYSFNRVLERARSGDTKLDVTRLRDIFEEAESSQPGLSEAFVEEVYIRMEEIKGYIVETSFQ</sequence>
<dbReference type="PANTHER" id="PTHR48012">
    <property type="entry name" value="STERILE20-LIKE KINASE, ISOFORM B-RELATED"/>
    <property type="match status" value="1"/>
</dbReference>
<evidence type="ECO:0000313" key="13">
    <source>
        <dbReference type="EMBL" id="CUS24264.1"/>
    </source>
</evidence>
<dbReference type="EC" id="2.7.11.1" evidence="2"/>
<dbReference type="InterPro" id="IPR050629">
    <property type="entry name" value="STE20/SPS1-PAK"/>
</dbReference>
<comment type="similarity">
    <text evidence="1">Belongs to the protein kinase superfamily. STE Ser/Thr protein kinase family. STE20 subfamily.</text>
</comment>
<evidence type="ECO:0000259" key="12">
    <source>
        <dbReference type="PROSITE" id="PS50011"/>
    </source>
</evidence>
<dbReference type="GO" id="GO:0005737">
    <property type="term" value="C:cytoplasm"/>
    <property type="evidence" value="ECO:0007669"/>
    <property type="project" value="TreeGrafter"/>
</dbReference>
<dbReference type="SUPFAM" id="SSF56112">
    <property type="entry name" value="Protein kinase-like (PK-like)"/>
    <property type="match status" value="1"/>
</dbReference>
<evidence type="ECO:0000256" key="1">
    <source>
        <dbReference type="ARBA" id="ARBA00008874"/>
    </source>
</evidence>
<keyword evidence="14" id="KW-1185">Reference proteome</keyword>
<dbReference type="Gene3D" id="1.10.12.70">
    <property type="match status" value="1"/>
</dbReference>
<evidence type="ECO:0000256" key="3">
    <source>
        <dbReference type="ARBA" id="ARBA00022527"/>
    </source>
</evidence>
<name>A0A0P1KY17_9SACH</name>
<gene>
    <name evidence="13" type="ORF">LAQU0_S15e00628g</name>
</gene>
<evidence type="ECO:0000256" key="10">
    <source>
        <dbReference type="PROSITE-ProRule" id="PRU10141"/>
    </source>
</evidence>
<dbReference type="PROSITE" id="PS00107">
    <property type="entry name" value="PROTEIN_KINASE_ATP"/>
    <property type="match status" value="1"/>
</dbReference>
<organism evidence="13 14">
    <name type="scientific">Lachancea quebecensis</name>
    <dbReference type="NCBI Taxonomy" id="1654605"/>
    <lineage>
        <taxon>Eukaryota</taxon>
        <taxon>Fungi</taxon>
        <taxon>Dikarya</taxon>
        <taxon>Ascomycota</taxon>
        <taxon>Saccharomycotina</taxon>
        <taxon>Saccharomycetes</taxon>
        <taxon>Saccharomycetales</taxon>
        <taxon>Saccharomycetaceae</taxon>
        <taxon>Lachancea</taxon>
    </lineage>
</organism>
<dbReference type="OrthoDB" id="248923at2759"/>
<evidence type="ECO:0000256" key="7">
    <source>
        <dbReference type="ARBA" id="ARBA00022840"/>
    </source>
</evidence>
<accession>A0A0P1KY17</accession>
<comment type="catalytic activity">
    <reaction evidence="8">
        <text>L-threonyl-[protein] + ATP = O-phospho-L-threonyl-[protein] + ADP + H(+)</text>
        <dbReference type="Rhea" id="RHEA:46608"/>
        <dbReference type="Rhea" id="RHEA-COMP:11060"/>
        <dbReference type="Rhea" id="RHEA-COMP:11605"/>
        <dbReference type="ChEBI" id="CHEBI:15378"/>
        <dbReference type="ChEBI" id="CHEBI:30013"/>
        <dbReference type="ChEBI" id="CHEBI:30616"/>
        <dbReference type="ChEBI" id="CHEBI:61977"/>
        <dbReference type="ChEBI" id="CHEBI:456216"/>
        <dbReference type="EC" id="2.7.11.1"/>
    </reaction>
</comment>
<keyword evidence="4" id="KW-0808">Transferase</keyword>
<evidence type="ECO:0000256" key="9">
    <source>
        <dbReference type="ARBA" id="ARBA00048679"/>
    </source>
</evidence>
<dbReference type="Proteomes" id="UP000236544">
    <property type="component" value="Unassembled WGS sequence"/>
</dbReference>
<dbReference type="InterPro" id="IPR011009">
    <property type="entry name" value="Kinase-like_dom_sf"/>
</dbReference>
<evidence type="ECO:0000256" key="4">
    <source>
        <dbReference type="ARBA" id="ARBA00022679"/>
    </source>
</evidence>
<dbReference type="FunFam" id="1.10.510.10:FF:000499">
    <property type="entry name" value="Serine/threonine-protein kinase KIC1"/>
    <property type="match status" value="1"/>
</dbReference>
<dbReference type="InterPro" id="IPR046409">
    <property type="entry name" value="PDC10_dimerisation_sf"/>
</dbReference>
<dbReference type="Pfam" id="PF00069">
    <property type="entry name" value="Pkinase"/>
    <property type="match status" value="1"/>
</dbReference>
<evidence type="ECO:0000313" key="14">
    <source>
        <dbReference type="Proteomes" id="UP000236544"/>
    </source>
</evidence>
<feature type="region of interest" description="Disordered" evidence="11">
    <location>
        <begin position="386"/>
        <end position="415"/>
    </location>
</feature>
<keyword evidence="5 10" id="KW-0547">Nucleotide-binding</keyword>